<dbReference type="AlphaFoldDB" id="A0A839QQD5"/>
<comment type="caution">
    <text evidence="1">The sequence shown here is derived from an EMBL/GenBank/DDBJ whole genome shotgun (WGS) entry which is preliminary data.</text>
</comment>
<accession>A0A839QQD5</accession>
<reference evidence="1 2" key="1">
    <citation type="submission" date="2020-08" db="EMBL/GenBank/DDBJ databases">
        <title>Sequencing the genomes of 1000 actinobacteria strains.</title>
        <authorList>
            <person name="Klenk H.-P."/>
        </authorList>
    </citation>
    <scope>NUCLEOTIDE SEQUENCE [LARGE SCALE GENOMIC DNA]</scope>
    <source>
        <strain evidence="1 2">DSM 22826</strain>
    </source>
</reference>
<keyword evidence="2" id="KW-1185">Reference proteome</keyword>
<evidence type="ECO:0000313" key="2">
    <source>
        <dbReference type="Proteomes" id="UP000523000"/>
    </source>
</evidence>
<proteinExistence type="predicted"/>
<name>A0A839QQD5_9MICC</name>
<organism evidence="1 2">
    <name type="scientific">Paeniglutamicibacter cryotolerans</name>
    <dbReference type="NCBI Taxonomy" id="670079"/>
    <lineage>
        <taxon>Bacteria</taxon>
        <taxon>Bacillati</taxon>
        <taxon>Actinomycetota</taxon>
        <taxon>Actinomycetes</taxon>
        <taxon>Micrococcales</taxon>
        <taxon>Micrococcaceae</taxon>
        <taxon>Paeniglutamicibacter</taxon>
    </lineage>
</organism>
<protein>
    <submittedName>
        <fullName evidence="1">Uncharacterized protein</fullName>
    </submittedName>
</protein>
<dbReference type="EMBL" id="JACHVS010000001">
    <property type="protein sequence ID" value="MBB2994291.1"/>
    <property type="molecule type" value="Genomic_DNA"/>
</dbReference>
<dbReference type="Proteomes" id="UP000523000">
    <property type="component" value="Unassembled WGS sequence"/>
</dbReference>
<gene>
    <name evidence="1" type="ORF">E9229_000482</name>
</gene>
<evidence type="ECO:0000313" key="1">
    <source>
        <dbReference type="EMBL" id="MBB2994291.1"/>
    </source>
</evidence>
<sequence>MHAQTRIPEISTPFAGTNRSRFEGLRLARTLSALRNHGYAALPCRV</sequence>